<accession>A0A8H3G833</accession>
<keyword evidence="4 6" id="KW-0472">Membrane</keyword>
<dbReference type="GO" id="GO:0016020">
    <property type="term" value="C:membrane"/>
    <property type="evidence" value="ECO:0007669"/>
    <property type="project" value="UniProtKB-SubCell"/>
</dbReference>
<feature type="transmembrane region" description="Helical" evidence="6">
    <location>
        <begin position="72"/>
        <end position="92"/>
    </location>
</feature>
<proteinExistence type="inferred from homology"/>
<dbReference type="Pfam" id="PF20684">
    <property type="entry name" value="Fung_rhodopsin"/>
    <property type="match status" value="1"/>
</dbReference>
<feature type="transmembrane region" description="Helical" evidence="6">
    <location>
        <begin position="124"/>
        <end position="145"/>
    </location>
</feature>
<feature type="transmembrane region" description="Helical" evidence="6">
    <location>
        <begin position="210"/>
        <end position="228"/>
    </location>
</feature>
<dbReference type="Proteomes" id="UP000664534">
    <property type="component" value="Unassembled WGS sequence"/>
</dbReference>
<sequence length="392" mass="43520">MSSILPSQLTPEELQLLSNYPALQPPAGVTPNFKDAPNHGKVQIIPTSLLLCIATIFVLNRVYMKTCIVRKYTWDDLTLSVAMTGAVAHYAASTYGVCNGRIGVHEWNVNIPQAASSHFLIPTYLVTILIPFTFLFLKLTFFIVYRHVFGPMRWMRISANLGAVFTTLFYVIMIVCALLYATHRRGKPWFSHVNTRFEKLADDLSVPQSSVNLAFDLYILILPIAAVTKLQMATRRRIGIIFILSTGLLACAGSILSIVYRAQIQRTNDKFWAFASVNTVTLVEMFVGIICACMPAAAHTCRHHLASYDSVKNKARLGNEILLLGHHKTNTASSPFLERGNRDAKSSSDGRVDLGALEYPMPVLAKPPQIVIRGGGPEDLNYEPIHLTWSSP</sequence>
<evidence type="ECO:0000313" key="9">
    <source>
        <dbReference type="Proteomes" id="UP000664534"/>
    </source>
</evidence>
<reference evidence="8" key="1">
    <citation type="submission" date="2021-03" db="EMBL/GenBank/DDBJ databases">
        <authorList>
            <person name="Tagirdzhanova G."/>
        </authorList>
    </citation>
    <scope>NUCLEOTIDE SEQUENCE</scope>
</reference>
<dbReference type="InterPro" id="IPR052337">
    <property type="entry name" value="SAT4-like"/>
</dbReference>
<feature type="transmembrane region" description="Helical" evidence="6">
    <location>
        <begin position="157"/>
        <end position="181"/>
    </location>
</feature>
<evidence type="ECO:0000256" key="4">
    <source>
        <dbReference type="ARBA" id="ARBA00023136"/>
    </source>
</evidence>
<feature type="transmembrane region" description="Helical" evidence="6">
    <location>
        <begin position="42"/>
        <end position="60"/>
    </location>
</feature>
<feature type="transmembrane region" description="Helical" evidence="6">
    <location>
        <begin position="272"/>
        <end position="298"/>
    </location>
</feature>
<protein>
    <recommendedName>
        <fullName evidence="7">Rhodopsin domain-containing protein</fullName>
    </recommendedName>
</protein>
<dbReference type="PANTHER" id="PTHR33048">
    <property type="entry name" value="PTH11-LIKE INTEGRAL MEMBRANE PROTEIN (AFU_ORTHOLOGUE AFUA_5G11245)"/>
    <property type="match status" value="1"/>
</dbReference>
<name>A0A8H3G833_9LECA</name>
<evidence type="ECO:0000259" key="7">
    <source>
        <dbReference type="Pfam" id="PF20684"/>
    </source>
</evidence>
<keyword evidence="9" id="KW-1185">Reference proteome</keyword>
<feature type="transmembrane region" description="Helical" evidence="6">
    <location>
        <begin position="240"/>
        <end position="260"/>
    </location>
</feature>
<dbReference type="EMBL" id="CAJPDT010000079">
    <property type="protein sequence ID" value="CAF9934828.1"/>
    <property type="molecule type" value="Genomic_DNA"/>
</dbReference>
<evidence type="ECO:0000313" key="8">
    <source>
        <dbReference type="EMBL" id="CAF9934828.1"/>
    </source>
</evidence>
<dbReference type="PANTHER" id="PTHR33048:SF158">
    <property type="entry name" value="MEMBRANE PROTEIN PTH11-LIKE, PUTATIVE-RELATED"/>
    <property type="match status" value="1"/>
</dbReference>
<comment type="subcellular location">
    <subcellularLocation>
        <location evidence="1">Membrane</location>
        <topology evidence="1">Multi-pass membrane protein</topology>
    </subcellularLocation>
</comment>
<comment type="similarity">
    <text evidence="5">Belongs to the SAT4 family.</text>
</comment>
<comment type="caution">
    <text evidence="8">The sequence shown here is derived from an EMBL/GenBank/DDBJ whole genome shotgun (WGS) entry which is preliminary data.</text>
</comment>
<evidence type="ECO:0000256" key="3">
    <source>
        <dbReference type="ARBA" id="ARBA00022989"/>
    </source>
</evidence>
<evidence type="ECO:0000256" key="6">
    <source>
        <dbReference type="SAM" id="Phobius"/>
    </source>
</evidence>
<dbReference type="OrthoDB" id="444631at2759"/>
<feature type="domain" description="Rhodopsin" evidence="7">
    <location>
        <begin position="61"/>
        <end position="300"/>
    </location>
</feature>
<evidence type="ECO:0000256" key="2">
    <source>
        <dbReference type="ARBA" id="ARBA00022692"/>
    </source>
</evidence>
<keyword evidence="3 6" id="KW-1133">Transmembrane helix</keyword>
<keyword evidence="2 6" id="KW-0812">Transmembrane</keyword>
<dbReference type="AlphaFoldDB" id="A0A8H3G833"/>
<evidence type="ECO:0000256" key="1">
    <source>
        <dbReference type="ARBA" id="ARBA00004141"/>
    </source>
</evidence>
<dbReference type="InterPro" id="IPR049326">
    <property type="entry name" value="Rhodopsin_dom_fungi"/>
</dbReference>
<gene>
    <name evidence="8" type="ORF">IMSHALPRED_009853</name>
</gene>
<evidence type="ECO:0000256" key="5">
    <source>
        <dbReference type="ARBA" id="ARBA00038359"/>
    </source>
</evidence>
<organism evidence="8 9">
    <name type="scientific">Imshaugia aleurites</name>
    <dbReference type="NCBI Taxonomy" id="172621"/>
    <lineage>
        <taxon>Eukaryota</taxon>
        <taxon>Fungi</taxon>
        <taxon>Dikarya</taxon>
        <taxon>Ascomycota</taxon>
        <taxon>Pezizomycotina</taxon>
        <taxon>Lecanoromycetes</taxon>
        <taxon>OSLEUM clade</taxon>
        <taxon>Lecanoromycetidae</taxon>
        <taxon>Lecanorales</taxon>
        <taxon>Lecanorineae</taxon>
        <taxon>Parmeliaceae</taxon>
        <taxon>Imshaugia</taxon>
    </lineage>
</organism>